<accession>A0A6H5FWK2</accession>
<evidence type="ECO:0000313" key="1">
    <source>
        <dbReference type="EMBL" id="CAA9994046.1"/>
    </source>
</evidence>
<protein>
    <submittedName>
        <fullName evidence="1">Uncharacterized protein</fullName>
    </submittedName>
</protein>
<name>A0A6H5FWK2_9HEMI</name>
<gene>
    <name evidence="1" type="ORF">NTEN_LOCUS866</name>
</gene>
<feature type="non-terminal residue" evidence="1">
    <location>
        <position position="139"/>
    </location>
</feature>
<reference evidence="1 2" key="1">
    <citation type="submission" date="2020-02" db="EMBL/GenBank/DDBJ databases">
        <authorList>
            <person name="Ferguson B K."/>
        </authorList>
    </citation>
    <scope>NUCLEOTIDE SEQUENCE [LARGE SCALE GENOMIC DNA]</scope>
</reference>
<organism evidence="1 2">
    <name type="scientific">Nesidiocoris tenuis</name>
    <dbReference type="NCBI Taxonomy" id="355587"/>
    <lineage>
        <taxon>Eukaryota</taxon>
        <taxon>Metazoa</taxon>
        <taxon>Ecdysozoa</taxon>
        <taxon>Arthropoda</taxon>
        <taxon>Hexapoda</taxon>
        <taxon>Insecta</taxon>
        <taxon>Pterygota</taxon>
        <taxon>Neoptera</taxon>
        <taxon>Paraneoptera</taxon>
        <taxon>Hemiptera</taxon>
        <taxon>Heteroptera</taxon>
        <taxon>Panheteroptera</taxon>
        <taxon>Cimicomorpha</taxon>
        <taxon>Miridae</taxon>
        <taxon>Dicyphina</taxon>
        <taxon>Nesidiocoris</taxon>
    </lineage>
</organism>
<evidence type="ECO:0000313" key="2">
    <source>
        <dbReference type="Proteomes" id="UP000479000"/>
    </source>
</evidence>
<dbReference type="Proteomes" id="UP000479000">
    <property type="component" value="Unassembled WGS sequence"/>
</dbReference>
<sequence>MAWCRRYVLYFDKLAKREKKTSNVERGLRHRTSKKNNNNFTDCTQDAEKNAHANPALVTLMPTTSYYESRFVYDSGGESSCTSLEIQRRICSHGCCRVDKSIPGSRQHARFIGPRGMEATSLPPLRKIEIGEIDLKADR</sequence>
<proteinExistence type="predicted"/>
<keyword evidence="2" id="KW-1185">Reference proteome</keyword>
<dbReference type="AlphaFoldDB" id="A0A6H5FWK2"/>
<dbReference type="EMBL" id="CADCXU010001639">
    <property type="protein sequence ID" value="CAA9994046.1"/>
    <property type="molecule type" value="Genomic_DNA"/>
</dbReference>